<dbReference type="PROSITE" id="PS51379">
    <property type="entry name" value="4FE4S_FER_2"/>
    <property type="match status" value="2"/>
</dbReference>
<gene>
    <name evidence="2" type="ORF">ENT99_08405</name>
    <name evidence="3" type="ORF">ENU64_05965</name>
</gene>
<evidence type="ECO:0000259" key="1">
    <source>
        <dbReference type="PROSITE" id="PS51379"/>
    </source>
</evidence>
<name>A0A7J3MZJ0_9CREN</name>
<dbReference type="Gene3D" id="3.40.50.1950">
    <property type="entry name" value="Flavin prenyltransferase-like"/>
    <property type="match status" value="1"/>
</dbReference>
<dbReference type="InterPro" id="IPR017896">
    <property type="entry name" value="4Fe4S_Fe-S-bd"/>
</dbReference>
<dbReference type="SUPFAM" id="SSF52507">
    <property type="entry name" value="Homo-oligomeric flavin-containing Cys decarboxylases, HFCD"/>
    <property type="match status" value="1"/>
</dbReference>
<dbReference type="GO" id="GO:0003824">
    <property type="term" value="F:catalytic activity"/>
    <property type="evidence" value="ECO:0007669"/>
    <property type="project" value="InterPro"/>
</dbReference>
<dbReference type="Pfam" id="PF02441">
    <property type="entry name" value="Flavoprotein"/>
    <property type="match status" value="1"/>
</dbReference>
<accession>A0A7J3MZJ0</accession>
<dbReference type="EMBL" id="DTAU01000153">
    <property type="protein sequence ID" value="HFQ79697.1"/>
    <property type="molecule type" value="Genomic_DNA"/>
</dbReference>
<organism evidence="3">
    <name type="scientific">Ignisphaera aggregans</name>
    <dbReference type="NCBI Taxonomy" id="334771"/>
    <lineage>
        <taxon>Archaea</taxon>
        <taxon>Thermoproteota</taxon>
        <taxon>Thermoprotei</taxon>
        <taxon>Desulfurococcales</taxon>
        <taxon>Desulfurococcaceae</taxon>
        <taxon>Ignisphaera</taxon>
    </lineage>
</organism>
<dbReference type="InterPro" id="IPR036551">
    <property type="entry name" value="Flavin_trans-like"/>
</dbReference>
<proteinExistence type="predicted"/>
<evidence type="ECO:0000313" key="2">
    <source>
        <dbReference type="EMBL" id="HFQ79697.1"/>
    </source>
</evidence>
<reference evidence="3" key="1">
    <citation type="journal article" date="2020" name="mSystems">
        <title>Genome- and Community-Level Interaction Insights into Carbon Utilization and Element Cycling Functions of Hydrothermarchaeota in Hydrothermal Sediment.</title>
        <authorList>
            <person name="Zhou Z."/>
            <person name="Liu Y."/>
            <person name="Xu W."/>
            <person name="Pan J."/>
            <person name="Luo Z.H."/>
            <person name="Li M."/>
        </authorList>
    </citation>
    <scope>NUCLEOTIDE SEQUENCE [LARGE SCALE GENOMIC DNA]</scope>
    <source>
        <strain evidence="2">SpSt-629</strain>
        <strain evidence="3">SpSt-688</strain>
    </source>
</reference>
<feature type="domain" description="4Fe-4S ferredoxin-type" evidence="1">
    <location>
        <begin position="155"/>
        <end position="188"/>
    </location>
</feature>
<dbReference type="SUPFAM" id="SSF54862">
    <property type="entry name" value="4Fe-4S ferredoxins"/>
    <property type="match status" value="1"/>
</dbReference>
<dbReference type="EMBL" id="DTDH01000161">
    <property type="protein sequence ID" value="HGT98957.1"/>
    <property type="molecule type" value="Genomic_DNA"/>
</dbReference>
<dbReference type="AlphaFoldDB" id="A0A7J3MZJ0"/>
<comment type="caution">
    <text evidence="3">The sequence shown here is derived from an EMBL/GenBank/DDBJ whole genome shotgun (WGS) entry which is preliminary data.</text>
</comment>
<dbReference type="Pfam" id="PF12837">
    <property type="entry name" value="Fer4_6"/>
    <property type="match status" value="1"/>
</dbReference>
<sequence>MRTSSLVCIYILVILVNIAWSITGGGANLRTVVSTLKSIKERYSINITLFLTKWGLEVSRIFGVLDILKNIASGGYYREFLVEDQGMYYIGRLNMKRYSLVVIAPATANTIAKIVVGIADNIASALYSQAIKSSIPVVVLPTDVPGEDGYMETETPCYIDKSICRLKLCRECIVSKICPANAVKVVENDIVRIDLSKCIGCERCMYICSRGAVSCWRKIKLVPREVDIQNIEKLKSFPYTYVVRNVKELEVILERLLFLDQST</sequence>
<dbReference type="InterPro" id="IPR003382">
    <property type="entry name" value="Flavoprotein"/>
</dbReference>
<feature type="domain" description="4Fe-4S ferredoxin-type" evidence="1">
    <location>
        <begin position="189"/>
        <end position="218"/>
    </location>
</feature>
<evidence type="ECO:0000313" key="3">
    <source>
        <dbReference type="EMBL" id="HGT98957.1"/>
    </source>
</evidence>
<protein>
    <recommendedName>
        <fullName evidence="1">4Fe-4S ferredoxin-type domain-containing protein</fullName>
    </recommendedName>
</protein>